<protein>
    <submittedName>
        <fullName evidence="4">Predicted transcriptional regulators</fullName>
    </submittedName>
</protein>
<dbReference type="InterPro" id="IPR001387">
    <property type="entry name" value="Cro/C1-type_HTH"/>
</dbReference>
<dbReference type="AlphaFoldDB" id="D4JB85"/>
<keyword evidence="2" id="KW-0175">Coiled coil</keyword>
<dbReference type="KEGG" id="cct:CC1_30390"/>
<evidence type="ECO:0000256" key="2">
    <source>
        <dbReference type="SAM" id="Coils"/>
    </source>
</evidence>
<dbReference type="EMBL" id="FP929038">
    <property type="protein sequence ID" value="CBK81606.1"/>
    <property type="molecule type" value="Genomic_DNA"/>
</dbReference>
<dbReference type="Gene3D" id="1.10.260.40">
    <property type="entry name" value="lambda repressor-like DNA-binding domains"/>
    <property type="match status" value="1"/>
</dbReference>
<dbReference type="RefSeq" id="WP_015515133.1">
    <property type="nucleotide sequence ID" value="NC_021009.1"/>
</dbReference>
<accession>D4JB85</accession>
<evidence type="ECO:0000259" key="3">
    <source>
        <dbReference type="PROSITE" id="PS50943"/>
    </source>
</evidence>
<feature type="coiled-coil region" evidence="2">
    <location>
        <begin position="6"/>
        <end position="33"/>
    </location>
</feature>
<dbReference type="SUPFAM" id="SSF47413">
    <property type="entry name" value="lambda repressor-like DNA-binding domains"/>
    <property type="match status" value="1"/>
</dbReference>
<dbReference type="Proteomes" id="UP000008798">
    <property type="component" value="Chromosome"/>
</dbReference>
<gene>
    <name evidence="4" type="ORF">CC1_30390</name>
</gene>
<dbReference type="Pfam" id="PF01381">
    <property type="entry name" value="HTH_3"/>
    <property type="match status" value="1"/>
</dbReference>
<dbReference type="PANTHER" id="PTHR46558">
    <property type="entry name" value="TRACRIPTIONAL REGULATORY PROTEIN-RELATED-RELATED"/>
    <property type="match status" value="1"/>
</dbReference>
<proteinExistence type="predicted"/>
<sequence>MPIDDLTALEQKMREARKNKELTQQELSDLSHVSVKQIANIEKWKMNPSYLILRALAKVLLISLDTLINPDISLEDEGVNQMKMLYSSCPPEMRDTLLHHTQVIRWKGTGKQGKVTALCSFSHFLFRLNW</sequence>
<dbReference type="CDD" id="cd00093">
    <property type="entry name" value="HTH_XRE"/>
    <property type="match status" value="1"/>
</dbReference>
<dbReference type="SMART" id="SM00530">
    <property type="entry name" value="HTH_XRE"/>
    <property type="match status" value="1"/>
</dbReference>
<dbReference type="PATRIC" id="fig|717962.3.peg.2916"/>
<dbReference type="InterPro" id="IPR010982">
    <property type="entry name" value="Lambda_DNA-bd_dom_sf"/>
</dbReference>
<dbReference type="PANTHER" id="PTHR46558:SF4">
    <property type="entry name" value="DNA-BIDING PHAGE PROTEIN"/>
    <property type="match status" value="1"/>
</dbReference>
<dbReference type="PROSITE" id="PS50943">
    <property type="entry name" value="HTH_CROC1"/>
    <property type="match status" value="1"/>
</dbReference>
<evidence type="ECO:0000256" key="1">
    <source>
        <dbReference type="ARBA" id="ARBA00023125"/>
    </source>
</evidence>
<dbReference type="HOGENOM" id="CLU_066192_17_4_9"/>
<dbReference type="STRING" id="717962.CC1_30390"/>
<reference evidence="4 5" key="2">
    <citation type="submission" date="2010-03" db="EMBL/GenBank/DDBJ databases">
        <authorList>
            <person name="Pajon A."/>
        </authorList>
    </citation>
    <scope>NUCLEOTIDE SEQUENCE [LARGE SCALE GENOMIC DNA]</scope>
    <source>
        <strain evidence="4 5">GD/7</strain>
    </source>
</reference>
<evidence type="ECO:0000313" key="4">
    <source>
        <dbReference type="EMBL" id="CBK81606.1"/>
    </source>
</evidence>
<evidence type="ECO:0000313" key="5">
    <source>
        <dbReference type="Proteomes" id="UP000008798"/>
    </source>
</evidence>
<reference evidence="4 5" key="1">
    <citation type="submission" date="2010-03" db="EMBL/GenBank/DDBJ databases">
        <title>The genome sequence of Coprococcus catus GD/7.</title>
        <authorList>
            <consortium name="metaHIT consortium -- http://www.metahit.eu/"/>
            <person name="Pajon A."/>
            <person name="Turner K."/>
            <person name="Parkhill J."/>
            <person name="Duncan S."/>
            <person name="Flint H."/>
        </authorList>
    </citation>
    <scope>NUCLEOTIDE SEQUENCE [LARGE SCALE GENOMIC DNA]</scope>
    <source>
        <strain evidence="4 5">GD/7</strain>
    </source>
</reference>
<feature type="domain" description="HTH cro/C1-type" evidence="3">
    <location>
        <begin position="13"/>
        <end position="67"/>
    </location>
</feature>
<dbReference type="GO" id="GO:0003677">
    <property type="term" value="F:DNA binding"/>
    <property type="evidence" value="ECO:0007669"/>
    <property type="project" value="UniProtKB-KW"/>
</dbReference>
<keyword evidence="1" id="KW-0238">DNA-binding</keyword>
<organism evidence="4 5">
    <name type="scientific">Coprococcus catus GD/7</name>
    <dbReference type="NCBI Taxonomy" id="717962"/>
    <lineage>
        <taxon>Bacteria</taxon>
        <taxon>Bacillati</taxon>
        <taxon>Bacillota</taxon>
        <taxon>Clostridia</taxon>
        <taxon>Lachnospirales</taxon>
        <taxon>Lachnospiraceae</taxon>
        <taxon>Coprococcus</taxon>
    </lineage>
</organism>
<name>D4JB85_9FIRM</name>